<sequence length="559" mass="60375">MTTASASARVGSAPAAPSTPPAPGPRWRRWANPRNPVLAATAVAFVLHMVWALFLATDGGDLSAQAAWTHFVGHYPWAAYNLSWYGGIHVASYSVISPFLMAWFGIRTVAVISGTLSATLAAMMLVRFRAPVALPAAVWAAFAISCNSASGRTTFGLGLLFALAAVMCAFTSRGTPFLRAAGMVGFGLLATFASPVAGLFLLVVGAAMFLTGRRRAGIAICLGMPLVVGTTTLLFPFTGVQPISLLAIVLPAIASVVAVLLCAPKDWKIIRVGAGVYLLGITLTWLIPSPVGSNVERMSLVFGGVFLLCAVGRVTDRRKLAVLCAAFIVTGVWQVVKPMDDLIHTTPAATAAGQSRDLIAQLRQRGANRGRVEVVPLRSHWEASGLSRQVILARGWNRQVDAERNALFYDEKLLNADSYRDWLHKWAVRYVVLPEQEIDWSSHREEVLVRAGQPYLTEVWHDAHWRLYQVNDPVPLVQDPATVHRFRPDKVVLNAPKGGTYLLRIAYSPWLSVHGPGSGACVAPVKSGPDKDFVQVRIPASGRYTVGARYELPRGTPCK</sequence>
<feature type="transmembrane region" description="Helical" evidence="2">
    <location>
        <begin position="269"/>
        <end position="287"/>
    </location>
</feature>
<keyword evidence="2" id="KW-1133">Transmembrane helix</keyword>
<name>A0ABV9TVX9_9ACTN</name>
<keyword evidence="4" id="KW-1185">Reference proteome</keyword>
<feature type="transmembrane region" description="Helical" evidence="2">
    <location>
        <begin position="155"/>
        <end position="172"/>
    </location>
</feature>
<feature type="transmembrane region" description="Helical" evidence="2">
    <location>
        <begin position="108"/>
        <end position="126"/>
    </location>
</feature>
<feature type="transmembrane region" description="Helical" evidence="2">
    <location>
        <begin position="243"/>
        <end position="262"/>
    </location>
</feature>
<gene>
    <name evidence="3" type="ORF">ACFPCY_10890</name>
</gene>
<comment type="caution">
    <text evidence="3">The sequence shown here is derived from an EMBL/GenBank/DDBJ whole genome shotgun (WGS) entry which is preliminary data.</text>
</comment>
<feature type="region of interest" description="Disordered" evidence="1">
    <location>
        <begin position="1"/>
        <end position="28"/>
    </location>
</feature>
<dbReference type="Proteomes" id="UP001595872">
    <property type="component" value="Unassembled WGS sequence"/>
</dbReference>
<organism evidence="3 4">
    <name type="scientific">Actinomadura gamaensis</name>
    <dbReference type="NCBI Taxonomy" id="1763541"/>
    <lineage>
        <taxon>Bacteria</taxon>
        <taxon>Bacillati</taxon>
        <taxon>Actinomycetota</taxon>
        <taxon>Actinomycetes</taxon>
        <taxon>Streptosporangiales</taxon>
        <taxon>Thermomonosporaceae</taxon>
        <taxon>Actinomadura</taxon>
    </lineage>
</organism>
<feature type="transmembrane region" description="Helical" evidence="2">
    <location>
        <begin position="320"/>
        <end position="336"/>
    </location>
</feature>
<evidence type="ECO:0000313" key="4">
    <source>
        <dbReference type="Proteomes" id="UP001595872"/>
    </source>
</evidence>
<evidence type="ECO:0000256" key="2">
    <source>
        <dbReference type="SAM" id="Phobius"/>
    </source>
</evidence>
<feature type="transmembrane region" description="Helical" evidence="2">
    <location>
        <begin position="77"/>
        <end position="96"/>
    </location>
</feature>
<protein>
    <submittedName>
        <fullName evidence="3">MFS transporter</fullName>
    </submittedName>
</protein>
<accession>A0ABV9TVX9</accession>
<feature type="transmembrane region" description="Helical" evidence="2">
    <location>
        <begin position="36"/>
        <end position="57"/>
    </location>
</feature>
<proteinExistence type="predicted"/>
<evidence type="ECO:0000256" key="1">
    <source>
        <dbReference type="SAM" id="MobiDB-lite"/>
    </source>
</evidence>
<feature type="transmembrane region" description="Helical" evidence="2">
    <location>
        <begin position="132"/>
        <end position="148"/>
    </location>
</feature>
<feature type="transmembrane region" description="Helical" evidence="2">
    <location>
        <begin position="299"/>
        <end position="315"/>
    </location>
</feature>
<dbReference type="EMBL" id="JBHSIT010000003">
    <property type="protein sequence ID" value="MFC4907829.1"/>
    <property type="molecule type" value="Genomic_DNA"/>
</dbReference>
<keyword evidence="2" id="KW-0812">Transmembrane</keyword>
<feature type="transmembrane region" description="Helical" evidence="2">
    <location>
        <begin position="184"/>
        <end position="210"/>
    </location>
</feature>
<feature type="transmembrane region" description="Helical" evidence="2">
    <location>
        <begin position="217"/>
        <end position="237"/>
    </location>
</feature>
<dbReference type="RefSeq" id="WP_378253946.1">
    <property type="nucleotide sequence ID" value="NZ_JBHSIT010000003.1"/>
</dbReference>
<keyword evidence="2" id="KW-0472">Membrane</keyword>
<evidence type="ECO:0000313" key="3">
    <source>
        <dbReference type="EMBL" id="MFC4907829.1"/>
    </source>
</evidence>
<reference evidence="4" key="1">
    <citation type="journal article" date="2019" name="Int. J. Syst. Evol. Microbiol.">
        <title>The Global Catalogue of Microorganisms (GCM) 10K type strain sequencing project: providing services to taxonomists for standard genome sequencing and annotation.</title>
        <authorList>
            <consortium name="The Broad Institute Genomics Platform"/>
            <consortium name="The Broad Institute Genome Sequencing Center for Infectious Disease"/>
            <person name="Wu L."/>
            <person name="Ma J."/>
        </authorList>
    </citation>
    <scope>NUCLEOTIDE SEQUENCE [LARGE SCALE GENOMIC DNA]</scope>
    <source>
        <strain evidence="4">KLKA75</strain>
    </source>
</reference>